<name>A0A0B5FPW7_9BACT</name>
<dbReference type="AlphaFoldDB" id="A0A0B5FPW7"/>
<organism evidence="1 2">
    <name type="scientific">Geoalkalibacter subterraneus</name>
    <dbReference type="NCBI Taxonomy" id="483547"/>
    <lineage>
        <taxon>Bacteria</taxon>
        <taxon>Pseudomonadati</taxon>
        <taxon>Thermodesulfobacteriota</taxon>
        <taxon>Desulfuromonadia</taxon>
        <taxon>Desulfuromonadales</taxon>
        <taxon>Geoalkalibacteraceae</taxon>
        <taxon>Geoalkalibacter</taxon>
    </lineage>
</organism>
<reference evidence="1 2" key="1">
    <citation type="journal article" date="2015" name="Genome Announc.">
        <title>Genomes of Geoalkalibacter ferrihydriticus Z-0531T and Geoalkalibacter subterraneus Red1T, Two Haloalkaliphilic Metal-Reducing Deltaproteobacteria.</title>
        <authorList>
            <person name="Badalamenti J.P."/>
            <person name="Krajmalnik-Brown R."/>
            <person name="Torres C.I."/>
            <person name="Bond D.R."/>
        </authorList>
    </citation>
    <scope>NUCLEOTIDE SEQUENCE [LARGE SCALE GENOMIC DNA]</scope>
    <source>
        <strain evidence="1 2">Red1</strain>
    </source>
</reference>
<protein>
    <submittedName>
        <fullName evidence="1">Uncharacterized protein</fullName>
    </submittedName>
</protein>
<evidence type="ECO:0000313" key="2">
    <source>
        <dbReference type="Proteomes" id="UP000035036"/>
    </source>
</evidence>
<proteinExistence type="predicted"/>
<sequence length="67" mass="7527">MEILQSGELRTGTEGRVGVRDLVDHLDTLSNIRRLAEQADKAARYLTILSDYPAMDPIPEQDARSEE</sequence>
<gene>
    <name evidence="1" type="ORF">GSUB_02380</name>
</gene>
<keyword evidence="2" id="KW-1185">Reference proteome</keyword>
<dbReference type="Proteomes" id="UP000035036">
    <property type="component" value="Chromosome"/>
</dbReference>
<dbReference type="EMBL" id="CP010311">
    <property type="protein sequence ID" value="AJF05641.1"/>
    <property type="molecule type" value="Genomic_DNA"/>
</dbReference>
<evidence type="ECO:0000313" key="1">
    <source>
        <dbReference type="EMBL" id="AJF05641.1"/>
    </source>
</evidence>
<accession>A0A0B5FPW7</accession>
<dbReference type="HOGENOM" id="CLU_2806355_0_0_7"/>
<dbReference type="KEGG" id="gsb:GSUB_02380"/>